<dbReference type="PANTHER" id="PTHR30290:SF65">
    <property type="entry name" value="MONOACYL PHOSPHATIDYLINOSITOL TETRAMANNOSIDE-BINDING PROTEIN LPQW-RELATED"/>
    <property type="match status" value="1"/>
</dbReference>
<dbReference type="AlphaFoldDB" id="A0AA90H7S3"/>
<dbReference type="Gene3D" id="3.10.105.10">
    <property type="entry name" value="Dipeptide-binding Protein, Domain 3"/>
    <property type="match status" value="1"/>
</dbReference>
<dbReference type="Gene3D" id="3.90.76.10">
    <property type="entry name" value="Dipeptide-binding Protein, Domain 1"/>
    <property type="match status" value="1"/>
</dbReference>
<dbReference type="Gene3D" id="3.40.190.10">
    <property type="entry name" value="Periplasmic binding protein-like II"/>
    <property type="match status" value="1"/>
</dbReference>
<sequence length="559" mass="61114">MRRTTVLAIAATLTASLVMTACGPSGKPAAKKQAPSVGTSEVNAQPVSALRQGGTLKVSIDQWISQYNSNTADGAQGDAASITAQVEPTLFLADAHGVEQPDPNYLLSAKVTSTSPQVVTYTLNPKARWSDGKQLSWRDFQAQWKALNGTDHAFQGADPTGYDQIGSVVRGANDQQAKVTFTHAYADWKRLFNPLFPASAYSTPAEFNNGWVDHVPVSAGPFKVGDYDKTDQTITLVPDPKWWGPKPVLSQVIYRVLDIDTLTQAFLNKEIDLAPAELPEDYQQLVKDKNAVIETGSRWDEVHITLNGGRGPLKDVRVRQAVEMAVNRRAITDAYGSGIPYRVNELGNHFYMPNQKGYRDNSGIYGTYDPKAAAKLLDAAGWKDNGAGKPRTKDGKPLELAYPLSEGSNQASVDQSQLVQQMLGQVGIKVDIDKVPANDFFNKYINVGDFDLASFRNVDELFPSELHPVFQQPKGDNLYQNFGSVGSPQIDALLDQAQATTDPAKAVALYNQVDVQLWKLGHSIELYQRPQIEAVRKGLANYGASGLADTDWTKVGWQK</sequence>
<dbReference type="InterPro" id="IPR039424">
    <property type="entry name" value="SBP_5"/>
</dbReference>
<protein>
    <submittedName>
        <fullName evidence="4">ABC transporter family substrate-binding protein</fullName>
    </submittedName>
</protein>
<keyword evidence="1" id="KW-0732">Signal</keyword>
<dbReference type="GO" id="GO:0004435">
    <property type="term" value="F:phosphatidylinositol-4,5-bisphosphate phospholipase C activity"/>
    <property type="evidence" value="ECO:0007669"/>
    <property type="project" value="InterPro"/>
</dbReference>
<evidence type="ECO:0000313" key="4">
    <source>
        <dbReference type="EMBL" id="MDI5970385.1"/>
    </source>
</evidence>
<dbReference type="EMBL" id="JAAGKO020000018">
    <property type="protein sequence ID" value="MDI5963835.1"/>
    <property type="molecule type" value="Genomic_DNA"/>
</dbReference>
<dbReference type="GO" id="GO:0042597">
    <property type="term" value="C:periplasmic space"/>
    <property type="evidence" value="ECO:0007669"/>
    <property type="project" value="UniProtKB-ARBA"/>
</dbReference>
<reference evidence="4 5" key="1">
    <citation type="submission" date="2023-05" db="EMBL/GenBank/DDBJ databases">
        <title>Streptantibioticus silvisoli sp. nov., acidotolerant actinomycetes 1 from pine litter.</title>
        <authorList>
            <person name="Swiecimska M."/>
            <person name="Golinska P."/>
            <person name="Sangal V."/>
            <person name="Wachnowicz B."/>
            <person name="Goodfellow M."/>
        </authorList>
    </citation>
    <scope>NUCLEOTIDE SEQUENCE</scope>
    <source>
        <strain evidence="4">SL13</strain>
        <strain evidence="3 5">SL54</strain>
    </source>
</reference>
<dbReference type="CDD" id="cd08501">
    <property type="entry name" value="PBP2_Lpqw"/>
    <property type="match status" value="1"/>
</dbReference>
<name>A0AA90H7S3_9ACTN</name>
<evidence type="ECO:0000313" key="5">
    <source>
        <dbReference type="Proteomes" id="UP001156398"/>
    </source>
</evidence>
<evidence type="ECO:0000256" key="1">
    <source>
        <dbReference type="SAM" id="SignalP"/>
    </source>
</evidence>
<gene>
    <name evidence="3" type="ORF">POF43_014100</name>
    <name evidence="4" type="ORF">POF50_013700</name>
</gene>
<feature type="signal peptide" evidence="1">
    <location>
        <begin position="1"/>
        <end position="21"/>
    </location>
</feature>
<dbReference type="EMBL" id="JABXJJ020000015">
    <property type="protein sequence ID" value="MDI5970385.1"/>
    <property type="molecule type" value="Genomic_DNA"/>
</dbReference>
<dbReference type="SUPFAM" id="SSF53850">
    <property type="entry name" value="Periplasmic binding protein-like II"/>
    <property type="match status" value="1"/>
</dbReference>
<evidence type="ECO:0000313" key="3">
    <source>
        <dbReference type="EMBL" id="MDI5963835.1"/>
    </source>
</evidence>
<keyword evidence="5" id="KW-1185">Reference proteome</keyword>
<dbReference type="GO" id="GO:1904680">
    <property type="term" value="F:peptide transmembrane transporter activity"/>
    <property type="evidence" value="ECO:0007669"/>
    <property type="project" value="TreeGrafter"/>
</dbReference>
<dbReference type="Proteomes" id="UP001156398">
    <property type="component" value="Unassembled WGS sequence"/>
</dbReference>
<feature type="domain" description="PI-PLC Y-box" evidence="2">
    <location>
        <begin position="110"/>
        <end position="162"/>
    </location>
</feature>
<dbReference type="GO" id="GO:0015833">
    <property type="term" value="P:peptide transport"/>
    <property type="evidence" value="ECO:0007669"/>
    <property type="project" value="TreeGrafter"/>
</dbReference>
<accession>A0AA90H7S3</accession>
<comment type="caution">
    <text evidence="4">The sequence shown here is derived from an EMBL/GenBank/DDBJ whole genome shotgun (WGS) entry which is preliminary data.</text>
</comment>
<proteinExistence type="predicted"/>
<dbReference type="PROSITE" id="PS51257">
    <property type="entry name" value="PROKAR_LIPOPROTEIN"/>
    <property type="match status" value="1"/>
</dbReference>
<dbReference type="InterPro" id="IPR030678">
    <property type="entry name" value="Peptide/Ni-bd"/>
</dbReference>
<dbReference type="Pfam" id="PF00496">
    <property type="entry name" value="SBP_bac_5"/>
    <property type="match status" value="1"/>
</dbReference>
<dbReference type="InterPro" id="IPR000914">
    <property type="entry name" value="SBP_5_dom"/>
</dbReference>
<organism evidence="4">
    <name type="scientific">Streptantibioticus silvisoli</name>
    <dbReference type="NCBI Taxonomy" id="2705255"/>
    <lineage>
        <taxon>Bacteria</taxon>
        <taxon>Bacillati</taxon>
        <taxon>Actinomycetota</taxon>
        <taxon>Actinomycetes</taxon>
        <taxon>Kitasatosporales</taxon>
        <taxon>Streptomycetaceae</taxon>
        <taxon>Streptantibioticus</taxon>
    </lineage>
</organism>
<dbReference type="PROSITE" id="PS50008">
    <property type="entry name" value="PIPLC_Y_DOMAIN"/>
    <property type="match status" value="1"/>
</dbReference>
<dbReference type="RefSeq" id="WP_271316695.1">
    <property type="nucleotide sequence ID" value="NZ_JAAGKO020000018.1"/>
</dbReference>
<feature type="chain" id="PRO_5041722408" evidence="1">
    <location>
        <begin position="22"/>
        <end position="559"/>
    </location>
</feature>
<dbReference type="GO" id="GO:0035556">
    <property type="term" value="P:intracellular signal transduction"/>
    <property type="evidence" value="ECO:0007669"/>
    <property type="project" value="InterPro"/>
</dbReference>
<dbReference type="PIRSF" id="PIRSF002741">
    <property type="entry name" value="MppA"/>
    <property type="match status" value="1"/>
</dbReference>
<dbReference type="InterPro" id="IPR001711">
    <property type="entry name" value="PLipase_C_Pinositol-sp_Y"/>
</dbReference>
<dbReference type="PANTHER" id="PTHR30290">
    <property type="entry name" value="PERIPLASMIC BINDING COMPONENT OF ABC TRANSPORTER"/>
    <property type="match status" value="1"/>
</dbReference>
<dbReference type="GO" id="GO:0006629">
    <property type="term" value="P:lipid metabolic process"/>
    <property type="evidence" value="ECO:0007669"/>
    <property type="project" value="InterPro"/>
</dbReference>
<evidence type="ECO:0000259" key="2">
    <source>
        <dbReference type="PROSITE" id="PS50008"/>
    </source>
</evidence>
<dbReference type="GO" id="GO:0043190">
    <property type="term" value="C:ATP-binding cassette (ABC) transporter complex"/>
    <property type="evidence" value="ECO:0007669"/>
    <property type="project" value="InterPro"/>
</dbReference>